<dbReference type="PANTHER" id="PTHR22946">
    <property type="entry name" value="DIENELACTONE HYDROLASE DOMAIN-CONTAINING PROTEIN-RELATED"/>
    <property type="match status" value="1"/>
</dbReference>
<name>A0A934QN45_9PSEU</name>
<dbReference type="Gene3D" id="3.40.50.1820">
    <property type="entry name" value="alpha/beta hydrolase"/>
    <property type="match status" value="1"/>
</dbReference>
<evidence type="ECO:0000256" key="1">
    <source>
        <dbReference type="ARBA" id="ARBA00008645"/>
    </source>
</evidence>
<organism evidence="2 3">
    <name type="scientific">Prauserella cavernicola</name>
    <dbReference type="NCBI Taxonomy" id="2800127"/>
    <lineage>
        <taxon>Bacteria</taxon>
        <taxon>Bacillati</taxon>
        <taxon>Actinomycetota</taxon>
        <taxon>Actinomycetes</taxon>
        <taxon>Pseudonocardiales</taxon>
        <taxon>Pseudonocardiaceae</taxon>
        <taxon>Prauserella</taxon>
    </lineage>
</organism>
<keyword evidence="3" id="KW-1185">Reference proteome</keyword>
<dbReference type="PANTHER" id="PTHR22946:SF12">
    <property type="entry name" value="CONIDIAL PIGMENT BIOSYNTHESIS PROTEIN AYG1 (AFU_ORTHOLOGUE AFUA_2G17550)"/>
    <property type="match status" value="1"/>
</dbReference>
<gene>
    <name evidence="2" type="ORF">JHE00_02805</name>
</gene>
<dbReference type="InterPro" id="IPR050261">
    <property type="entry name" value="FrsA_esterase"/>
</dbReference>
<dbReference type="EMBL" id="JAENJH010000001">
    <property type="protein sequence ID" value="MBK1783240.1"/>
    <property type="molecule type" value="Genomic_DNA"/>
</dbReference>
<dbReference type="Proteomes" id="UP000635245">
    <property type="component" value="Unassembled WGS sequence"/>
</dbReference>
<comment type="caution">
    <text evidence="2">The sequence shown here is derived from an EMBL/GenBank/DDBJ whole genome shotgun (WGS) entry which is preliminary data.</text>
</comment>
<accession>A0A934QN45</accession>
<evidence type="ECO:0000313" key="3">
    <source>
        <dbReference type="Proteomes" id="UP000635245"/>
    </source>
</evidence>
<dbReference type="Gene3D" id="1.20.1440.110">
    <property type="entry name" value="acylaminoacyl peptidase"/>
    <property type="match status" value="1"/>
</dbReference>
<evidence type="ECO:0000313" key="2">
    <source>
        <dbReference type="EMBL" id="MBK1783240.1"/>
    </source>
</evidence>
<comment type="similarity">
    <text evidence="1">Belongs to the AB hydrolase superfamily.</text>
</comment>
<dbReference type="RefSeq" id="WP_200314398.1">
    <property type="nucleotide sequence ID" value="NZ_JAENJH010000001.1"/>
</dbReference>
<sequence>MAAIVTALRAHNKVLTDGFFRDQELDFRARGVLGAAVHGASDPGTVLATLARIDSHRAWFREWCATAEHAEARARAARASGDVAGARGEFLRAATYWACALDGVDSFGEQHTDELLLPTFRRHRACWDAFVDGAGGAYVRVDVPYLDTTLPGYLLRPDDSGRARPTLVVTNGSDGALSDLWSGAGVAAALGRDWNAFVYDGPGQQSMLFEHGTRFRPDWEDVLTPVLDALVARPDVDAGRLAGYGLSQAGFWVPRALAFEHRLRAAVVDPGVVDVSASWTRHLNPGSRKQLDNGDREGFEKSMRFATRIPALRRTLAFRGRPYEHQDFFDLFTTVRTYRLEAADGARITTPLLITDPEGEQFWPGQSRALAELVDGAEVVSFTADEGASWHCEPLGRLLVEQRVFGWLDQRLSSADDPSVSPASGRSRRRR</sequence>
<reference evidence="2" key="1">
    <citation type="submission" date="2020-12" db="EMBL/GenBank/DDBJ databases">
        <title>Prauserella sp. ASG 168, a novel actinomycete isolated from cave rock.</title>
        <authorList>
            <person name="Suriyachadkun C."/>
        </authorList>
    </citation>
    <scope>NUCLEOTIDE SEQUENCE</scope>
    <source>
        <strain evidence="2">ASG 168</strain>
    </source>
</reference>
<dbReference type="SUPFAM" id="SSF53474">
    <property type="entry name" value="alpha/beta-Hydrolases"/>
    <property type="match status" value="1"/>
</dbReference>
<proteinExistence type="inferred from homology"/>
<dbReference type="AlphaFoldDB" id="A0A934QN45"/>
<dbReference type="InterPro" id="IPR029058">
    <property type="entry name" value="AB_hydrolase_fold"/>
</dbReference>
<protein>
    <recommendedName>
        <fullName evidence="4">Dipeptidyl aminopeptidase</fullName>
    </recommendedName>
</protein>
<evidence type="ECO:0008006" key="4">
    <source>
        <dbReference type="Google" id="ProtNLM"/>
    </source>
</evidence>